<keyword evidence="1 2" id="KW-0238">DNA-binding</keyword>
<sequence length="230" mass="24724">MAAGSDPIVGASRDGRSTRWDPHRRERRQAIITAAIAAIEEYGPEVLTARIAEQAGVPRTHVYRHFDGKRALDLAVSAHIGNEIGEHIRGGLAVGGSARDIIGAAIGQHLRWVEEHPNLYRFVAQHAYAVRAKDSRSAVDAKAAFAAELSVLVERYLRALGVDAAAAERVIVGVVGLVDATAAWWLEGGGTPVRAVLTAELTGRVWLLIDSVGRDLGFELDPDRPLPDLP</sequence>
<gene>
    <name evidence="5" type="ORF">SAMN05443575_1820</name>
</gene>
<dbReference type="OrthoDB" id="4542604at2"/>
<accession>A0A1M5IA86</accession>
<dbReference type="Gene3D" id="1.10.357.10">
    <property type="entry name" value="Tetracycline Repressor, domain 2"/>
    <property type="match status" value="1"/>
</dbReference>
<dbReference type="InterPro" id="IPR050109">
    <property type="entry name" value="HTH-type_TetR-like_transc_reg"/>
</dbReference>
<dbReference type="EMBL" id="FQVU01000002">
    <property type="protein sequence ID" value="SHG25172.1"/>
    <property type="molecule type" value="Genomic_DNA"/>
</dbReference>
<dbReference type="GO" id="GO:0003700">
    <property type="term" value="F:DNA-binding transcription factor activity"/>
    <property type="evidence" value="ECO:0007669"/>
    <property type="project" value="TreeGrafter"/>
</dbReference>
<dbReference type="GO" id="GO:0000976">
    <property type="term" value="F:transcription cis-regulatory region binding"/>
    <property type="evidence" value="ECO:0007669"/>
    <property type="project" value="TreeGrafter"/>
</dbReference>
<dbReference type="SUPFAM" id="SSF48498">
    <property type="entry name" value="Tetracyclin repressor-like, C-terminal domain"/>
    <property type="match status" value="1"/>
</dbReference>
<evidence type="ECO:0000313" key="6">
    <source>
        <dbReference type="Proteomes" id="UP000186132"/>
    </source>
</evidence>
<evidence type="ECO:0000256" key="1">
    <source>
        <dbReference type="ARBA" id="ARBA00023125"/>
    </source>
</evidence>
<dbReference type="SUPFAM" id="SSF46689">
    <property type="entry name" value="Homeodomain-like"/>
    <property type="match status" value="1"/>
</dbReference>
<protein>
    <submittedName>
        <fullName evidence="5">Transcriptional regulator, TetR family</fullName>
    </submittedName>
</protein>
<dbReference type="PRINTS" id="PR00455">
    <property type="entry name" value="HTHTETR"/>
</dbReference>
<evidence type="ECO:0000256" key="3">
    <source>
        <dbReference type="SAM" id="MobiDB-lite"/>
    </source>
</evidence>
<evidence type="ECO:0000256" key="2">
    <source>
        <dbReference type="PROSITE-ProRule" id="PRU00335"/>
    </source>
</evidence>
<dbReference type="RefSeq" id="WP_084180869.1">
    <property type="nucleotide sequence ID" value="NZ_FQVU01000002.1"/>
</dbReference>
<reference evidence="5 6" key="1">
    <citation type="submission" date="2016-11" db="EMBL/GenBank/DDBJ databases">
        <authorList>
            <person name="Jaros S."/>
            <person name="Januszkiewicz K."/>
            <person name="Wedrychowicz H."/>
        </authorList>
    </citation>
    <scope>NUCLEOTIDE SEQUENCE [LARGE SCALE GENOMIC DNA]</scope>
    <source>
        <strain evidence="5 6">DSM 45627</strain>
    </source>
</reference>
<name>A0A1M5IA86_9ACTN</name>
<dbReference type="InterPro" id="IPR001647">
    <property type="entry name" value="HTH_TetR"/>
</dbReference>
<dbReference type="PANTHER" id="PTHR30055">
    <property type="entry name" value="HTH-TYPE TRANSCRIPTIONAL REGULATOR RUTR"/>
    <property type="match status" value="1"/>
</dbReference>
<dbReference type="Pfam" id="PF00440">
    <property type="entry name" value="TetR_N"/>
    <property type="match status" value="1"/>
</dbReference>
<dbReference type="STRING" id="1206085.SAMN05443575_1820"/>
<evidence type="ECO:0000313" key="5">
    <source>
        <dbReference type="EMBL" id="SHG25172.1"/>
    </source>
</evidence>
<feature type="region of interest" description="Disordered" evidence="3">
    <location>
        <begin position="1"/>
        <end position="24"/>
    </location>
</feature>
<feature type="compositionally biased region" description="Basic and acidic residues" evidence="3">
    <location>
        <begin position="13"/>
        <end position="24"/>
    </location>
</feature>
<dbReference type="InterPro" id="IPR036271">
    <property type="entry name" value="Tet_transcr_reg_TetR-rel_C_sf"/>
</dbReference>
<dbReference type="PROSITE" id="PS50977">
    <property type="entry name" value="HTH_TETR_2"/>
    <property type="match status" value="1"/>
</dbReference>
<keyword evidence="6" id="KW-1185">Reference proteome</keyword>
<evidence type="ECO:0000259" key="4">
    <source>
        <dbReference type="PROSITE" id="PS50977"/>
    </source>
</evidence>
<dbReference type="PANTHER" id="PTHR30055:SF160">
    <property type="entry name" value="TRANSCRIPTIONAL REGULATORY PROTEIN (PROBABLY ASNC-FAMILY)-RELATED"/>
    <property type="match status" value="1"/>
</dbReference>
<feature type="domain" description="HTH tetR-type" evidence="4">
    <location>
        <begin position="25"/>
        <end position="84"/>
    </location>
</feature>
<proteinExistence type="predicted"/>
<dbReference type="Proteomes" id="UP000186132">
    <property type="component" value="Unassembled WGS sequence"/>
</dbReference>
<organism evidence="5 6">
    <name type="scientific">Jatrophihabitans endophyticus</name>
    <dbReference type="NCBI Taxonomy" id="1206085"/>
    <lineage>
        <taxon>Bacteria</taxon>
        <taxon>Bacillati</taxon>
        <taxon>Actinomycetota</taxon>
        <taxon>Actinomycetes</taxon>
        <taxon>Jatrophihabitantales</taxon>
        <taxon>Jatrophihabitantaceae</taxon>
        <taxon>Jatrophihabitans</taxon>
    </lineage>
</organism>
<dbReference type="AlphaFoldDB" id="A0A1M5IA86"/>
<dbReference type="InterPro" id="IPR009057">
    <property type="entry name" value="Homeodomain-like_sf"/>
</dbReference>
<feature type="DNA-binding region" description="H-T-H motif" evidence="2">
    <location>
        <begin position="47"/>
        <end position="66"/>
    </location>
</feature>